<organism evidence="3 4">
    <name type="scientific">Actinomadura graeca</name>
    <dbReference type="NCBI Taxonomy" id="2750812"/>
    <lineage>
        <taxon>Bacteria</taxon>
        <taxon>Bacillati</taxon>
        <taxon>Actinomycetota</taxon>
        <taxon>Actinomycetes</taxon>
        <taxon>Streptosporangiales</taxon>
        <taxon>Thermomonosporaceae</taxon>
        <taxon>Actinomadura</taxon>
    </lineage>
</organism>
<evidence type="ECO:0000256" key="1">
    <source>
        <dbReference type="SAM" id="MobiDB-lite"/>
    </source>
</evidence>
<evidence type="ECO:0000313" key="3">
    <source>
        <dbReference type="EMBL" id="QXJ22478.1"/>
    </source>
</evidence>
<dbReference type="Proteomes" id="UP001049518">
    <property type="component" value="Chromosome"/>
</dbReference>
<proteinExistence type="predicted"/>
<sequence>MTAVPRRRFGRLDDDVREALSTGPPGGDASAPAAEADVRDLGERALLWCTQRLPFFDPRRRRPPAAPDAFPEGPLLELVILGRLAAERGGFGPVTRLETDRALDLAAEVFAGPACQERFARVHALFPHYAALAILLERTGRTPVPHLNSYLRDRVAAAGGSTHALARTAAGLLELRYYLDLGRVEHLLPPVGDLIGRSLLAERLSLCHLSDLDAYAITHVIFAVTDMGARPYPRGETVGNARALVRLLLAEYVAWRNWDLTAELLLCWRALGLPPDGLTDVAWRCLQGAQHPDGLVPGPHHDPRDGGAPGQVFATCYHTTLVTAMAAIVWEAPDAS</sequence>
<feature type="region of interest" description="Disordered" evidence="1">
    <location>
        <begin position="1"/>
        <end position="34"/>
    </location>
</feature>
<reference evidence="3" key="1">
    <citation type="submission" date="2020-07" db="EMBL/GenBank/DDBJ databases">
        <authorList>
            <person name="Tarantini F.S."/>
            <person name="Hong K.W."/>
            <person name="Chan K.G."/>
        </authorList>
    </citation>
    <scope>NUCLEOTIDE SEQUENCE</scope>
    <source>
        <strain evidence="3">32-07</strain>
    </source>
</reference>
<evidence type="ECO:0000259" key="2">
    <source>
        <dbReference type="Pfam" id="PF21836"/>
    </source>
</evidence>
<gene>
    <name evidence="3" type="ORF">AGRA3207_003481</name>
</gene>
<dbReference type="EMBL" id="CP059572">
    <property type="protein sequence ID" value="QXJ22478.1"/>
    <property type="molecule type" value="Genomic_DNA"/>
</dbReference>
<evidence type="ECO:0000313" key="4">
    <source>
        <dbReference type="Proteomes" id="UP001049518"/>
    </source>
</evidence>
<protein>
    <recommendedName>
        <fullName evidence="2">DUF6895 domain-containing protein</fullName>
    </recommendedName>
</protein>
<dbReference type="Pfam" id="PF21836">
    <property type="entry name" value="DUF6895"/>
    <property type="match status" value="1"/>
</dbReference>
<feature type="domain" description="DUF6895" evidence="2">
    <location>
        <begin position="43"/>
        <end position="327"/>
    </location>
</feature>
<accession>A0ABX8R0C1</accession>
<keyword evidence="4" id="KW-1185">Reference proteome</keyword>
<dbReference type="InterPro" id="IPR054190">
    <property type="entry name" value="DUF6895"/>
</dbReference>
<name>A0ABX8R0C1_9ACTN</name>
<dbReference type="RefSeq" id="WP_231335732.1">
    <property type="nucleotide sequence ID" value="NZ_CP059572.1"/>
</dbReference>